<gene>
    <name evidence="3" type="ORF">KEG57_18275</name>
</gene>
<keyword evidence="3" id="KW-0255">Endonuclease</keyword>
<dbReference type="GO" id="GO:0004519">
    <property type="term" value="F:endonuclease activity"/>
    <property type="evidence" value="ECO:0007669"/>
    <property type="project" value="UniProtKB-KW"/>
</dbReference>
<dbReference type="PANTHER" id="PTHR34107:SF4">
    <property type="entry name" value="SLL1222 PROTEIN"/>
    <property type="match status" value="1"/>
</dbReference>
<dbReference type="InterPro" id="IPR012296">
    <property type="entry name" value="Nuclease_put_TT1808"/>
</dbReference>
<feature type="region of interest" description="Disordered" evidence="1">
    <location>
        <begin position="187"/>
        <end position="206"/>
    </location>
</feature>
<sequence length="206" mass="22994">MAEVLWPEPMTLEQWADMDEDEPGELVDGALVEEEVPTNLHELIVGWLIRVLGNWAAPRSGRVLGSSHKLGVSPRRGRKPDVTVYAPRSKVNWQASLSRVAPLLVVEVISRQARDVRRDRVEKLGDYARFGVRWYWLLDPEVRLLEVLELGADGRYTIALQASTERVAVPGCEGLELDLANLWREADEAAAEGSEESEPSTERGAS</sequence>
<proteinExistence type="predicted"/>
<evidence type="ECO:0000256" key="1">
    <source>
        <dbReference type="SAM" id="MobiDB-lite"/>
    </source>
</evidence>
<dbReference type="EMBL" id="JAGTJJ010000008">
    <property type="protein sequence ID" value="MDC3982468.1"/>
    <property type="molecule type" value="Genomic_DNA"/>
</dbReference>
<accession>A0A9X3X561</accession>
<dbReference type="PANTHER" id="PTHR34107">
    <property type="entry name" value="SLL0198 PROTEIN-RELATED"/>
    <property type="match status" value="1"/>
</dbReference>
<feature type="compositionally biased region" description="Acidic residues" evidence="1">
    <location>
        <begin position="188"/>
        <end position="199"/>
    </location>
</feature>
<dbReference type="CDD" id="cd06260">
    <property type="entry name" value="DUF820-like"/>
    <property type="match status" value="1"/>
</dbReference>
<name>A0A9X3X561_9BACT</name>
<protein>
    <submittedName>
        <fullName evidence="3">Uma2 family endonuclease</fullName>
    </submittedName>
</protein>
<dbReference type="SUPFAM" id="SSF52980">
    <property type="entry name" value="Restriction endonuclease-like"/>
    <property type="match status" value="1"/>
</dbReference>
<organism evidence="3 4">
    <name type="scientific">Polyangium jinanense</name>
    <dbReference type="NCBI Taxonomy" id="2829994"/>
    <lineage>
        <taxon>Bacteria</taxon>
        <taxon>Pseudomonadati</taxon>
        <taxon>Myxococcota</taxon>
        <taxon>Polyangia</taxon>
        <taxon>Polyangiales</taxon>
        <taxon>Polyangiaceae</taxon>
        <taxon>Polyangium</taxon>
    </lineage>
</organism>
<dbReference type="Proteomes" id="UP001151081">
    <property type="component" value="Unassembled WGS sequence"/>
</dbReference>
<dbReference type="AlphaFoldDB" id="A0A9X3X561"/>
<dbReference type="InterPro" id="IPR011335">
    <property type="entry name" value="Restrct_endonuc-II-like"/>
</dbReference>
<keyword evidence="3" id="KW-0378">Hydrolase</keyword>
<evidence type="ECO:0000313" key="4">
    <source>
        <dbReference type="Proteomes" id="UP001151081"/>
    </source>
</evidence>
<keyword evidence="4" id="KW-1185">Reference proteome</keyword>
<dbReference type="Gene3D" id="3.90.1570.10">
    <property type="entry name" value="tt1808, chain A"/>
    <property type="match status" value="1"/>
</dbReference>
<reference evidence="3 4" key="1">
    <citation type="submission" date="2021-04" db="EMBL/GenBank/DDBJ databases">
        <title>Genome analysis of Polyangium sp.</title>
        <authorList>
            <person name="Li Y."/>
            <person name="Wang J."/>
        </authorList>
    </citation>
    <scope>NUCLEOTIDE SEQUENCE [LARGE SCALE GENOMIC DNA]</scope>
    <source>
        <strain evidence="3 4">SDU14</strain>
    </source>
</reference>
<dbReference type="InterPro" id="IPR008538">
    <property type="entry name" value="Uma2"/>
</dbReference>
<evidence type="ECO:0000259" key="2">
    <source>
        <dbReference type="Pfam" id="PF05685"/>
    </source>
</evidence>
<comment type="caution">
    <text evidence="3">The sequence shown here is derived from an EMBL/GenBank/DDBJ whole genome shotgun (WGS) entry which is preliminary data.</text>
</comment>
<evidence type="ECO:0000313" key="3">
    <source>
        <dbReference type="EMBL" id="MDC3982468.1"/>
    </source>
</evidence>
<feature type="domain" description="Putative restriction endonuclease" evidence="2">
    <location>
        <begin position="12"/>
        <end position="179"/>
    </location>
</feature>
<dbReference type="Pfam" id="PF05685">
    <property type="entry name" value="Uma2"/>
    <property type="match status" value="1"/>
</dbReference>
<keyword evidence="3" id="KW-0540">Nuclease</keyword>